<accession>A0A5J6Z8K3</accession>
<dbReference type="PANTHER" id="PTHR34295:SF1">
    <property type="entry name" value="BIOTIN TRANSPORTER BIOY"/>
    <property type="match status" value="1"/>
</dbReference>
<evidence type="ECO:0000256" key="2">
    <source>
        <dbReference type="PIRNR" id="PIRNR016661"/>
    </source>
</evidence>
<dbReference type="RefSeq" id="WP_151902863.1">
    <property type="nucleotide sequence ID" value="NZ_CP045032.1"/>
</dbReference>
<feature type="transmembrane region" description="Helical" evidence="3">
    <location>
        <begin position="12"/>
        <end position="38"/>
    </location>
</feature>
<comment type="subcellular location">
    <subcellularLocation>
        <location evidence="2">Cell membrane</location>
        <topology evidence="2">Multi-pass membrane protein</topology>
    </subcellularLocation>
</comment>
<dbReference type="OrthoDB" id="9803495at2"/>
<dbReference type="Gene3D" id="1.10.1760.20">
    <property type="match status" value="1"/>
</dbReference>
<keyword evidence="2 3" id="KW-0472">Membrane</keyword>
<evidence type="ECO:0000313" key="5">
    <source>
        <dbReference type="Proteomes" id="UP000326711"/>
    </source>
</evidence>
<dbReference type="InterPro" id="IPR003784">
    <property type="entry name" value="BioY"/>
</dbReference>
<dbReference type="KEGG" id="cuo:CUROG_05745"/>
<name>A0A5J6Z8K3_9CORY</name>
<keyword evidence="3" id="KW-0812">Transmembrane</keyword>
<reference evidence="5" key="1">
    <citation type="submission" date="2019-10" db="EMBL/GenBank/DDBJ databases">
        <title>Complete genome sequence of Corynebacterium urogenitalis DSM 108747, isolated from the genital tract of a cow.</title>
        <authorList>
            <person name="Ruckert C."/>
            <person name="Ballas P."/>
            <person name="Wagener K."/>
            <person name="Drillich M."/>
            <person name="Kaempfer P."/>
            <person name="Busse H.-J."/>
            <person name="Ehling-Schulz M."/>
        </authorList>
    </citation>
    <scope>NUCLEOTIDE SEQUENCE [LARGE SCALE GENOMIC DNA]</scope>
    <source>
        <strain evidence="5">LMM 1652</strain>
    </source>
</reference>
<keyword evidence="3" id="KW-1133">Transmembrane helix</keyword>
<dbReference type="PANTHER" id="PTHR34295">
    <property type="entry name" value="BIOTIN TRANSPORTER BIOY"/>
    <property type="match status" value="1"/>
</dbReference>
<evidence type="ECO:0000256" key="1">
    <source>
        <dbReference type="ARBA" id="ARBA00010692"/>
    </source>
</evidence>
<dbReference type="EMBL" id="CP045032">
    <property type="protein sequence ID" value="QFQ02512.1"/>
    <property type="molecule type" value="Genomic_DNA"/>
</dbReference>
<organism evidence="4 5">
    <name type="scientific">Corynebacterium urogenitale</name>
    <dbReference type="NCBI Taxonomy" id="2487892"/>
    <lineage>
        <taxon>Bacteria</taxon>
        <taxon>Bacillati</taxon>
        <taxon>Actinomycetota</taxon>
        <taxon>Actinomycetes</taxon>
        <taxon>Mycobacteriales</taxon>
        <taxon>Corynebacteriaceae</taxon>
        <taxon>Corynebacterium</taxon>
    </lineage>
</organism>
<sequence>MNKVSVVDLAYIATFAALIIVLGAVALPVGSLGVPIVLQNMGIALASMLLGCARGGFATTLFLGVGLVGVPNLAGWQPTLSAIAGPTVGYLVGYLISAFLIGAIADRAPQGARHTRTRMFIFLLAGVLGVLTQYVCGSIGLMIRLGLDFPTSIASNVPFIPGDLIKIAIAATIATAVLKAVPDLVHRPSPRVS</sequence>
<keyword evidence="2" id="KW-1003">Cell membrane</keyword>
<keyword evidence="2" id="KW-0813">Transport</keyword>
<dbReference type="Pfam" id="PF02632">
    <property type="entry name" value="BioY"/>
    <property type="match status" value="1"/>
</dbReference>
<comment type="similarity">
    <text evidence="1 2">Belongs to the BioY family.</text>
</comment>
<proteinExistence type="inferred from homology"/>
<dbReference type="AlphaFoldDB" id="A0A5J6Z8K3"/>
<feature type="transmembrane region" description="Helical" evidence="3">
    <location>
        <begin position="120"/>
        <end position="144"/>
    </location>
</feature>
<dbReference type="GO" id="GO:0015225">
    <property type="term" value="F:biotin transmembrane transporter activity"/>
    <property type="evidence" value="ECO:0007669"/>
    <property type="project" value="UniProtKB-UniRule"/>
</dbReference>
<dbReference type="Proteomes" id="UP000326711">
    <property type="component" value="Chromosome"/>
</dbReference>
<feature type="transmembrane region" description="Helical" evidence="3">
    <location>
        <begin position="88"/>
        <end position="108"/>
    </location>
</feature>
<gene>
    <name evidence="4" type="primary">bioY</name>
    <name evidence="4" type="ORF">CUROG_05745</name>
</gene>
<evidence type="ECO:0000256" key="3">
    <source>
        <dbReference type="SAM" id="Phobius"/>
    </source>
</evidence>
<protein>
    <recommendedName>
        <fullName evidence="2">Biotin transporter</fullName>
    </recommendedName>
</protein>
<feature type="transmembrane region" description="Helical" evidence="3">
    <location>
        <begin position="45"/>
        <end position="68"/>
    </location>
</feature>
<keyword evidence="5" id="KW-1185">Reference proteome</keyword>
<evidence type="ECO:0000313" key="4">
    <source>
        <dbReference type="EMBL" id="QFQ02512.1"/>
    </source>
</evidence>
<dbReference type="GO" id="GO:0005886">
    <property type="term" value="C:plasma membrane"/>
    <property type="evidence" value="ECO:0007669"/>
    <property type="project" value="UniProtKB-SubCell"/>
</dbReference>
<dbReference type="PIRSF" id="PIRSF016661">
    <property type="entry name" value="BioY"/>
    <property type="match status" value="1"/>
</dbReference>